<dbReference type="NCBIfam" id="TIGR00229">
    <property type="entry name" value="sensory_box"/>
    <property type="match status" value="1"/>
</dbReference>
<dbReference type="InterPro" id="IPR000014">
    <property type="entry name" value="PAS"/>
</dbReference>
<evidence type="ECO:0000256" key="13">
    <source>
        <dbReference type="SAM" id="Coils"/>
    </source>
</evidence>
<evidence type="ECO:0000256" key="1">
    <source>
        <dbReference type="ARBA" id="ARBA00000085"/>
    </source>
</evidence>
<dbReference type="Pfam" id="PF01627">
    <property type="entry name" value="Hpt"/>
    <property type="match status" value="1"/>
</dbReference>
<dbReference type="CDD" id="cd00130">
    <property type="entry name" value="PAS"/>
    <property type="match status" value="1"/>
</dbReference>
<dbReference type="InterPro" id="IPR005467">
    <property type="entry name" value="His_kinase_dom"/>
</dbReference>
<evidence type="ECO:0000259" key="17">
    <source>
        <dbReference type="PROSITE" id="PS50113"/>
    </source>
</evidence>
<feature type="domain" description="HPt" evidence="18">
    <location>
        <begin position="1166"/>
        <end position="1263"/>
    </location>
</feature>
<dbReference type="KEGG" id="aare:D3093_19340"/>
<dbReference type="SMART" id="SM00388">
    <property type="entry name" value="HisKA"/>
    <property type="match status" value="1"/>
</dbReference>
<dbReference type="InterPro" id="IPR004358">
    <property type="entry name" value="Sig_transdc_His_kin-like_C"/>
</dbReference>
<keyword evidence="5" id="KW-0547">Nucleotide-binding</keyword>
<evidence type="ECO:0000313" key="19">
    <source>
        <dbReference type="EMBL" id="QCN97397.1"/>
    </source>
</evidence>
<evidence type="ECO:0000256" key="3">
    <source>
        <dbReference type="ARBA" id="ARBA00022553"/>
    </source>
</evidence>
<feature type="coiled-coil region" evidence="13">
    <location>
        <begin position="553"/>
        <end position="604"/>
    </location>
</feature>
<sequence length="1266" mass="138421">MIEPLVRCVAPLPGNEAGRLDALHAYRILDTDPERGFDTLTALAAEVFDTPIALVSLVDAGRQWFKSRQGLDVAETPRDVAFCAHAILRDEPLVVPDATQDERFASNPLVTDGLGIRFYAGAPLVTKNGFRLGTLCVIDVKPHAPLSVAERNSLQRMARLVVDQMDMRLEIEHRRQSEAEATERNRLLALSTEVGYWTFDPVSGGFGWNGGGQAMVATPMVQTRQTGLAGFADCFHEADRGAVLTQLQCAANDGDVFAVEARIAGRAGSLRHVDVRGLIVRDGDGTLIRLRGMMLDITDRRSAESARREGERSFKALAQLSPAIIFQTDLDGCFTYVNDAWTRFTHESPDRVLGMHWTSVIHSDDHAAAMAAWATPQSAASPFQTEFRLVGGDGAAAVWVAAFITPQLGQDERVTGFIGIAIDITERHRAEQALRRTERVLRDAIESISEAFVLYDADDRLVICNETYRRLYSISYDLIVPGARFEDIIRQGAERGQYAEAAGRIDEWVQERLSYRRNHGKEPFEQALGNGSWLLISDRRTSDGGMVGIRMDISRLKNTEEELKRKIADLERTQAMLRERTEALEEVTDALRLARDEAEAATLAKSDFLAAMSHEIRTPMNGVIGMTDLLLETGLIGEQLQFAQAVRSSANALLTIINDILDMSKLEAGRVELETLPFNPADMLEGIVELLWPKAHEKGIDLGIVLSPEARHTLLGDATRLRQILVNLVGNAVKYTESGYVIVEAGMRSLIDGNSDKTHMLRFDVIDTGIGIPPEAIGRLFTRFEQVDRTIARRYGGTGLGLAICKQLTDLMQGNIAVKSDRTAGSQFTVEVPIRLADGEVSSDQAGRACFTGRRALVIKELGFNRRILTAHLRSLTLDVQEASDTEAVSAALARAVTDGQPFDVVFVGQSQLDTVSDTLLRFGLEDPNQGSRIIVVSALGRQPTLTGHERLAPFACLARPIRMASLSGILSRLFSDGADAPPSMTAPQRQLVKGADTPAPAPSGHILVAEDNATNQLIAATLLRRAGFTVDVVDDGEQAVEAVSLHRYDLVLMDVQMPNLNGYEATERIRAFEGPRATVPVIALTADAMKETRERCLRAGMNDVVTKPFERPVLLAVIDRCLRAEPESGQTRYPGADDRKADQSGIGSDTCIHEPILSELVASVPADDLLFLMRCFFSDVQDRLARIAELGERMDALGLAKELHDLSSTCGSFGLMKLSEEATRLEVLQKSDGDGPMLAAIGPLLASAQAAVAALRRRFPAIETV</sequence>
<dbReference type="InterPro" id="IPR008207">
    <property type="entry name" value="Sig_transdc_His_kin_Hpt_dom"/>
</dbReference>
<dbReference type="PROSITE" id="PS50110">
    <property type="entry name" value="RESPONSE_REGULATORY"/>
    <property type="match status" value="1"/>
</dbReference>
<geneLocation type="plasmid" evidence="19 20">
    <name>p1</name>
</geneLocation>
<dbReference type="SMART" id="SM00065">
    <property type="entry name" value="GAF"/>
    <property type="match status" value="1"/>
</dbReference>
<dbReference type="SUPFAM" id="SSF47384">
    <property type="entry name" value="Homodimeric domain of signal transducing histidine kinase"/>
    <property type="match status" value="1"/>
</dbReference>
<dbReference type="Gene3D" id="3.40.50.2300">
    <property type="match status" value="1"/>
</dbReference>
<dbReference type="PROSITE" id="PS50112">
    <property type="entry name" value="PAS"/>
    <property type="match status" value="1"/>
</dbReference>
<evidence type="ECO:0000256" key="4">
    <source>
        <dbReference type="ARBA" id="ARBA00022679"/>
    </source>
</evidence>
<gene>
    <name evidence="19" type="ORF">D3093_19340</name>
</gene>
<dbReference type="PRINTS" id="PR00344">
    <property type="entry name" value="BCTRLSENSOR"/>
</dbReference>
<dbReference type="SUPFAM" id="SSF55874">
    <property type="entry name" value="ATPase domain of HSP90 chaperone/DNA topoisomerase II/histidine kinase"/>
    <property type="match status" value="1"/>
</dbReference>
<dbReference type="InterPro" id="IPR029016">
    <property type="entry name" value="GAF-like_dom_sf"/>
</dbReference>
<dbReference type="PROSITE" id="PS50113">
    <property type="entry name" value="PAC"/>
    <property type="match status" value="2"/>
</dbReference>
<evidence type="ECO:0000256" key="6">
    <source>
        <dbReference type="ARBA" id="ARBA00022777"/>
    </source>
</evidence>
<evidence type="ECO:0000256" key="9">
    <source>
        <dbReference type="ARBA" id="ARBA00064003"/>
    </source>
</evidence>
<evidence type="ECO:0000256" key="2">
    <source>
        <dbReference type="ARBA" id="ARBA00012438"/>
    </source>
</evidence>
<dbReference type="InterPro" id="IPR013655">
    <property type="entry name" value="PAS_fold_3"/>
</dbReference>
<dbReference type="CDD" id="cd16922">
    <property type="entry name" value="HATPase_EvgS-ArcB-TorS-like"/>
    <property type="match status" value="1"/>
</dbReference>
<dbReference type="FunFam" id="3.30.565.10:FF:000010">
    <property type="entry name" value="Sensor histidine kinase RcsC"/>
    <property type="match status" value="1"/>
</dbReference>
<dbReference type="CDD" id="cd17546">
    <property type="entry name" value="REC_hyHK_CKI1_RcsC-like"/>
    <property type="match status" value="1"/>
</dbReference>
<dbReference type="PROSITE" id="PS50109">
    <property type="entry name" value="HIS_KIN"/>
    <property type="match status" value="1"/>
</dbReference>
<feature type="domain" description="PAS" evidence="16">
    <location>
        <begin position="310"/>
        <end position="366"/>
    </location>
</feature>
<feature type="domain" description="Response regulatory" evidence="15">
    <location>
        <begin position="1006"/>
        <end position="1123"/>
    </location>
</feature>
<dbReference type="EC" id="2.7.13.3" evidence="2"/>
<dbReference type="Pfam" id="PF00512">
    <property type="entry name" value="HisKA"/>
    <property type="match status" value="1"/>
</dbReference>
<evidence type="ECO:0000256" key="12">
    <source>
        <dbReference type="PROSITE-ProRule" id="PRU00169"/>
    </source>
</evidence>
<dbReference type="GO" id="GO:0005524">
    <property type="term" value="F:ATP binding"/>
    <property type="evidence" value="ECO:0007669"/>
    <property type="project" value="UniProtKB-KW"/>
</dbReference>
<keyword evidence="8" id="KW-0902">Two-component regulatory system</keyword>
<dbReference type="GO" id="GO:0000155">
    <property type="term" value="F:phosphorelay sensor kinase activity"/>
    <property type="evidence" value="ECO:0007669"/>
    <property type="project" value="InterPro"/>
</dbReference>
<dbReference type="CDD" id="cd00082">
    <property type="entry name" value="HisKA"/>
    <property type="match status" value="1"/>
</dbReference>
<dbReference type="InterPro" id="IPR001789">
    <property type="entry name" value="Sig_transdc_resp-reg_receiver"/>
</dbReference>
<dbReference type="InterPro" id="IPR001610">
    <property type="entry name" value="PAC"/>
</dbReference>
<dbReference type="SMART" id="SM00091">
    <property type="entry name" value="PAS"/>
    <property type="match status" value="2"/>
</dbReference>
<dbReference type="InterPro" id="IPR036641">
    <property type="entry name" value="HPT_dom_sf"/>
</dbReference>
<dbReference type="Pfam" id="PF02518">
    <property type="entry name" value="HATPase_c"/>
    <property type="match status" value="1"/>
</dbReference>
<dbReference type="InterPro" id="IPR036890">
    <property type="entry name" value="HATPase_C_sf"/>
</dbReference>
<feature type="domain" description="PAC" evidence="17">
    <location>
        <begin position="257"/>
        <end position="309"/>
    </location>
</feature>
<keyword evidence="13" id="KW-0175">Coiled coil</keyword>
<evidence type="ECO:0000259" key="16">
    <source>
        <dbReference type="PROSITE" id="PS50112"/>
    </source>
</evidence>
<feature type="domain" description="PAC" evidence="17">
    <location>
        <begin position="383"/>
        <end position="436"/>
    </location>
</feature>
<dbReference type="Pfam" id="PF00072">
    <property type="entry name" value="Response_reg"/>
    <property type="match status" value="1"/>
</dbReference>
<dbReference type="InterPro" id="IPR003661">
    <property type="entry name" value="HisK_dim/P_dom"/>
</dbReference>
<dbReference type="Gene3D" id="3.30.450.20">
    <property type="entry name" value="PAS domain"/>
    <property type="match status" value="3"/>
</dbReference>
<dbReference type="SUPFAM" id="SSF55781">
    <property type="entry name" value="GAF domain-like"/>
    <property type="match status" value="1"/>
</dbReference>
<keyword evidence="4" id="KW-0808">Transferase</keyword>
<feature type="modified residue" description="Phosphohistidine" evidence="11">
    <location>
        <position position="1205"/>
    </location>
</feature>
<dbReference type="PROSITE" id="PS50894">
    <property type="entry name" value="HPT"/>
    <property type="match status" value="1"/>
</dbReference>
<dbReference type="SUPFAM" id="SSF52172">
    <property type="entry name" value="CheY-like"/>
    <property type="match status" value="2"/>
</dbReference>
<dbReference type="Pfam" id="PF12860">
    <property type="entry name" value="PAS_7"/>
    <property type="match status" value="1"/>
</dbReference>
<evidence type="ECO:0000256" key="7">
    <source>
        <dbReference type="ARBA" id="ARBA00022840"/>
    </source>
</evidence>
<evidence type="ECO:0000259" key="14">
    <source>
        <dbReference type="PROSITE" id="PS50109"/>
    </source>
</evidence>
<evidence type="ECO:0000256" key="5">
    <source>
        <dbReference type="ARBA" id="ARBA00022741"/>
    </source>
</evidence>
<feature type="modified residue" description="4-aspartylphosphate" evidence="12">
    <location>
        <position position="1055"/>
    </location>
</feature>
<evidence type="ECO:0000256" key="8">
    <source>
        <dbReference type="ARBA" id="ARBA00023012"/>
    </source>
</evidence>
<protein>
    <recommendedName>
        <fullName evidence="10">Sensory/regulatory protein RpfC</fullName>
        <ecNumber evidence="2">2.7.13.3</ecNumber>
    </recommendedName>
</protein>
<dbReference type="EMBL" id="CP032322">
    <property type="protein sequence ID" value="QCN97397.1"/>
    <property type="molecule type" value="Genomic_DNA"/>
</dbReference>
<organism evidence="19 20">
    <name type="scientific">Azospirillum argentinense</name>
    <dbReference type="NCBI Taxonomy" id="2970906"/>
    <lineage>
        <taxon>Bacteria</taxon>
        <taxon>Pseudomonadati</taxon>
        <taxon>Pseudomonadota</taxon>
        <taxon>Alphaproteobacteria</taxon>
        <taxon>Rhodospirillales</taxon>
        <taxon>Azospirillaceae</taxon>
        <taxon>Azospirillum</taxon>
    </lineage>
</organism>
<keyword evidence="6" id="KW-0418">Kinase</keyword>
<keyword evidence="19" id="KW-0614">Plasmid</keyword>
<dbReference type="SMART" id="SM00086">
    <property type="entry name" value="PAC"/>
    <property type="match status" value="2"/>
</dbReference>
<dbReference type="SUPFAM" id="SSF47226">
    <property type="entry name" value="Histidine-containing phosphotransfer domain, HPT domain"/>
    <property type="match status" value="1"/>
</dbReference>
<dbReference type="AlphaFoldDB" id="A0A4D8PLP0"/>
<dbReference type="Gene3D" id="3.30.450.40">
    <property type="match status" value="1"/>
</dbReference>
<dbReference type="Pfam" id="PF08447">
    <property type="entry name" value="PAS_3"/>
    <property type="match status" value="1"/>
</dbReference>
<proteinExistence type="predicted"/>
<dbReference type="InterPro" id="IPR011006">
    <property type="entry name" value="CheY-like_superfamily"/>
</dbReference>
<dbReference type="InterPro" id="IPR000700">
    <property type="entry name" value="PAS-assoc_C"/>
</dbReference>
<dbReference type="InterPro" id="IPR003594">
    <property type="entry name" value="HATPase_dom"/>
</dbReference>
<dbReference type="Proteomes" id="UP000298595">
    <property type="component" value="Plasmid p1"/>
</dbReference>
<dbReference type="InterPro" id="IPR036097">
    <property type="entry name" value="HisK_dim/P_sf"/>
</dbReference>
<dbReference type="PANTHER" id="PTHR45339">
    <property type="entry name" value="HYBRID SIGNAL TRANSDUCTION HISTIDINE KINASE J"/>
    <property type="match status" value="1"/>
</dbReference>
<evidence type="ECO:0000259" key="15">
    <source>
        <dbReference type="PROSITE" id="PS50110"/>
    </source>
</evidence>
<comment type="subunit">
    <text evidence="9">At low DSF concentrations, interacts with RpfF.</text>
</comment>
<keyword evidence="7" id="KW-0067">ATP-binding</keyword>
<keyword evidence="3 12" id="KW-0597">Phosphoprotein</keyword>
<dbReference type="InterPro" id="IPR035965">
    <property type="entry name" value="PAS-like_dom_sf"/>
</dbReference>
<dbReference type="SUPFAM" id="SSF55785">
    <property type="entry name" value="PYP-like sensor domain (PAS domain)"/>
    <property type="match status" value="3"/>
</dbReference>
<dbReference type="Pfam" id="PF01590">
    <property type="entry name" value="GAF"/>
    <property type="match status" value="1"/>
</dbReference>
<dbReference type="FunFam" id="1.10.287.130:FF:000002">
    <property type="entry name" value="Two-component osmosensing histidine kinase"/>
    <property type="match status" value="1"/>
</dbReference>
<dbReference type="SMART" id="SM00448">
    <property type="entry name" value="REC"/>
    <property type="match status" value="1"/>
</dbReference>
<dbReference type="PANTHER" id="PTHR45339:SF5">
    <property type="entry name" value="HISTIDINE KINASE"/>
    <property type="match status" value="1"/>
</dbReference>
<dbReference type="InterPro" id="IPR013656">
    <property type="entry name" value="PAS_4"/>
</dbReference>
<dbReference type="Gene3D" id="1.10.287.130">
    <property type="match status" value="1"/>
</dbReference>
<dbReference type="Gene3D" id="3.30.565.10">
    <property type="entry name" value="Histidine kinase-like ATPase, C-terminal domain"/>
    <property type="match status" value="1"/>
</dbReference>
<evidence type="ECO:0000259" key="18">
    <source>
        <dbReference type="PROSITE" id="PS50894"/>
    </source>
</evidence>
<evidence type="ECO:0000256" key="10">
    <source>
        <dbReference type="ARBA" id="ARBA00068150"/>
    </source>
</evidence>
<reference evidence="19 20" key="1">
    <citation type="submission" date="2018-09" db="EMBL/GenBank/DDBJ databases">
        <title>Whole genome based analysis of evolution and adaptive divergence in Indian and Brazilian strains of Azospirillum brasilense.</title>
        <authorList>
            <person name="Singh C."/>
            <person name="Tripathi A.K."/>
        </authorList>
    </citation>
    <scope>NUCLEOTIDE SEQUENCE [LARGE SCALE GENOMIC DNA]</scope>
    <source>
        <strain evidence="19 20">MTCC4035</strain>
        <plasmid evidence="19 20">p1</plasmid>
    </source>
</reference>
<dbReference type="GO" id="GO:0005886">
    <property type="term" value="C:plasma membrane"/>
    <property type="evidence" value="ECO:0007669"/>
    <property type="project" value="UniProtKB-SubCell"/>
</dbReference>
<evidence type="ECO:0000256" key="11">
    <source>
        <dbReference type="PROSITE-ProRule" id="PRU00110"/>
    </source>
</evidence>
<comment type="catalytic activity">
    <reaction evidence="1">
        <text>ATP + protein L-histidine = ADP + protein N-phospho-L-histidine.</text>
        <dbReference type="EC" id="2.7.13.3"/>
    </reaction>
</comment>
<evidence type="ECO:0000313" key="20">
    <source>
        <dbReference type="Proteomes" id="UP000298595"/>
    </source>
</evidence>
<accession>A0A4D8PLP0</accession>
<dbReference type="RefSeq" id="WP_137116690.1">
    <property type="nucleotide sequence ID" value="NZ_CP032322.1"/>
</dbReference>
<dbReference type="SMART" id="SM00387">
    <property type="entry name" value="HATPase_c"/>
    <property type="match status" value="1"/>
</dbReference>
<dbReference type="InterPro" id="IPR003018">
    <property type="entry name" value="GAF"/>
</dbReference>
<dbReference type="Pfam" id="PF08448">
    <property type="entry name" value="PAS_4"/>
    <property type="match status" value="1"/>
</dbReference>
<name>A0A4D8PLP0_9PROT</name>
<feature type="domain" description="Histidine kinase" evidence="14">
    <location>
        <begin position="611"/>
        <end position="836"/>
    </location>
</feature>
<dbReference type="Gene3D" id="1.20.120.160">
    <property type="entry name" value="HPT domain"/>
    <property type="match status" value="1"/>
</dbReference>